<evidence type="ECO:0000256" key="4">
    <source>
        <dbReference type="ARBA" id="ARBA00022840"/>
    </source>
</evidence>
<evidence type="ECO:0000313" key="8">
    <source>
        <dbReference type="Proteomes" id="UP000813462"/>
    </source>
</evidence>
<dbReference type="PANTHER" id="PTHR43851:SF3">
    <property type="entry name" value="COENZYME Q8"/>
    <property type="match status" value="1"/>
</dbReference>
<comment type="similarity">
    <text evidence="1">Belongs to the protein kinase superfamily. ADCK protein kinase family.</text>
</comment>
<dbReference type="InterPro" id="IPR034646">
    <property type="entry name" value="ADCK3_dom"/>
</dbReference>
<evidence type="ECO:0000256" key="2">
    <source>
        <dbReference type="ARBA" id="ARBA00022679"/>
    </source>
</evidence>
<evidence type="ECO:0000256" key="3">
    <source>
        <dbReference type="ARBA" id="ARBA00022741"/>
    </source>
</evidence>
<feature type="domain" description="ABC1 atypical kinase-like" evidence="6">
    <location>
        <begin position="357"/>
        <end position="500"/>
    </location>
</feature>
<accession>A0A978UPV2</accession>
<feature type="region of interest" description="Disordered" evidence="5">
    <location>
        <begin position="57"/>
        <end position="122"/>
    </location>
</feature>
<keyword evidence="3" id="KW-0547">Nucleotide-binding</keyword>
<organism evidence="7 8">
    <name type="scientific">Ziziphus jujuba var. spinosa</name>
    <dbReference type="NCBI Taxonomy" id="714518"/>
    <lineage>
        <taxon>Eukaryota</taxon>
        <taxon>Viridiplantae</taxon>
        <taxon>Streptophyta</taxon>
        <taxon>Embryophyta</taxon>
        <taxon>Tracheophyta</taxon>
        <taxon>Spermatophyta</taxon>
        <taxon>Magnoliopsida</taxon>
        <taxon>eudicotyledons</taxon>
        <taxon>Gunneridae</taxon>
        <taxon>Pentapetalae</taxon>
        <taxon>rosids</taxon>
        <taxon>fabids</taxon>
        <taxon>Rosales</taxon>
        <taxon>Rhamnaceae</taxon>
        <taxon>Paliureae</taxon>
        <taxon>Ziziphus</taxon>
    </lineage>
</organism>
<proteinExistence type="inferred from homology"/>
<dbReference type="Pfam" id="PF03109">
    <property type="entry name" value="ABC1"/>
    <property type="match status" value="3"/>
</dbReference>
<feature type="domain" description="ABC1 atypical kinase-like" evidence="6">
    <location>
        <begin position="533"/>
        <end position="589"/>
    </location>
</feature>
<feature type="compositionally biased region" description="Low complexity" evidence="5">
    <location>
        <begin position="93"/>
        <end position="117"/>
    </location>
</feature>
<evidence type="ECO:0000256" key="1">
    <source>
        <dbReference type="ARBA" id="ARBA00009670"/>
    </source>
</evidence>
<name>A0A978UPV2_ZIZJJ</name>
<gene>
    <name evidence="7" type="ORF">FEM48_Zijuj09G0004300</name>
</gene>
<reference evidence="7" key="1">
    <citation type="journal article" date="2021" name="Front. Plant Sci.">
        <title>Chromosome-Scale Genome Assembly for Chinese Sour Jujube and Insights Into Its Genome Evolution and Domestication Signature.</title>
        <authorList>
            <person name="Shen L.-Y."/>
            <person name="Luo H."/>
            <person name="Wang X.-L."/>
            <person name="Wang X.-M."/>
            <person name="Qiu X.-J."/>
            <person name="Liu H."/>
            <person name="Zhou S.-S."/>
            <person name="Jia K.-H."/>
            <person name="Nie S."/>
            <person name="Bao Y.-T."/>
            <person name="Zhang R.-G."/>
            <person name="Yun Q.-Z."/>
            <person name="Chai Y.-H."/>
            <person name="Lu J.-Y."/>
            <person name="Li Y."/>
            <person name="Zhao S.-W."/>
            <person name="Mao J.-F."/>
            <person name="Jia S.-G."/>
            <person name="Mao Y.-M."/>
        </authorList>
    </citation>
    <scope>NUCLEOTIDE SEQUENCE</scope>
    <source>
        <strain evidence="7">AT0</strain>
        <tissue evidence="7">Leaf</tissue>
    </source>
</reference>
<feature type="domain" description="ABC1 atypical kinase-like" evidence="6">
    <location>
        <begin position="282"/>
        <end position="326"/>
    </location>
</feature>
<dbReference type="PANTHER" id="PTHR43851">
    <property type="match status" value="1"/>
</dbReference>
<dbReference type="CDD" id="cd13970">
    <property type="entry name" value="ABC1_ADCK3"/>
    <property type="match status" value="1"/>
</dbReference>
<keyword evidence="4" id="KW-0067">ATP-binding</keyword>
<evidence type="ECO:0000256" key="5">
    <source>
        <dbReference type="SAM" id="MobiDB-lite"/>
    </source>
</evidence>
<dbReference type="Proteomes" id="UP000813462">
    <property type="component" value="Unassembled WGS sequence"/>
</dbReference>
<feature type="compositionally biased region" description="Pro residues" evidence="5">
    <location>
        <begin position="63"/>
        <end position="75"/>
    </location>
</feature>
<dbReference type="AlphaFoldDB" id="A0A978UPV2"/>
<dbReference type="SUPFAM" id="SSF56112">
    <property type="entry name" value="Protein kinase-like (PK-like)"/>
    <property type="match status" value="1"/>
</dbReference>
<keyword evidence="2" id="KW-0808">Transferase</keyword>
<dbReference type="InterPro" id="IPR011009">
    <property type="entry name" value="Kinase-like_dom_sf"/>
</dbReference>
<dbReference type="InterPro" id="IPR004147">
    <property type="entry name" value="ABC1_dom"/>
</dbReference>
<dbReference type="GO" id="GO:0016740">
    <property type="term" value="F:transferase activity"/>
    <property type="evidence" value="ECO:0007669"/>
    <property type="project" value="UniProtKB-KW"/>
</dbReference>
<dbReference type="GO" id="GO:0006744">
    <property type="term" value="P:ubiquinone biosynthetic process"/>
    <property type="evidence" value="ECO:0007669"/>
    <property type="project" value="TreeGrafter"/>
</dbReference>
<feature type="region of interest" description="Disordered" evidence="5">
    <location>
        <begin position="149"/>
        <end position="180"/>
    </location>
</feature>
<protein>
    <recommendedName>
        <fullName evidence="6">ABC1 atypical kinase-like domain-containing protein</fullName>
    </recommendedName>
</protein>
<evidence type="ECO:0000313" key="7">
    <source>
        <dbReference type="EMBL" id="KAH7516902.1"/>
    </source>
</evidence>
<sequence>MSSIKDLGRLLNGLSLIAKELATRSPANEEFQILFKKALVSATDLAGLTRGKVVQPISNPNLNPNPNPNLNPNPIPSTATSSSVVYFTPGPTSSSSQSDSNSNSSSSSSSSLPQSQEDQQHQLIHDSNTHNNVQSASATYMVSADSLCSDSNGDGVVSDQQPPPPQLSKKRRPRERRVPSTPFSRALGLVSNPTILLFSLFRAGLAWGTIQESAKRIVYGTSSSHQNQNQSALSPFVSQKNAERLALALCRMRGAALKLGQMLSIQDESLVPAPILAALDIVRQGADVMPRKQINQVLDAELGPDWSSKLTSFDYEPMAAASIGQIRLNGRFFIVYALLWQDAFGHPSSDWLLGLLVHRAVTKGGMDVAMKIQYPGVADSIESDIENVKLLLDYTNLIPKGLYLDRAMKVAKEELSRECDYELEAKNQKRFHDLLSNTQGFYVPLVVEDISSKRILTTELVAGIPIDRVALLTQETRNYVGRKLLELTLMELFSFQFMQACSFAHLFNLTLGTAFNHKWKPYVLAFAILRLFTTETDPNWSNFLYDEATKSINLIDFGAARDFPKSFVDNYLRMVLACANGDRDVVIEMSKRLGFLSGIESEIMLEAHVQAGFVVGLPFSKAGGYDFRSTNITQSISSLGATMLKHRLTPPPDEAYSLHRKLSGAFLACIKLGAVVPCRELLLEVYEHYEFGEEGDEILSSGSSVS</sequence>
<dbReference type="GO" id="GO:0005524">
    <property type="term" value="F:ATP binding"/>
    <property type="evidence" value="ECO:0007669"/>
    <property type="project" value="UniProtKB-KW"/>
</dbReference>
<dbReference type="InterPro" id="IPR051409">
    <property type="entry name" value="Atypical_kinase_ADCK"/>
</dbReference>
<dbReference type="EMBL" id="JAEACU010000009">
    <property type="protein sequence ID" value="KAH7516902.1"/>
    <property type="molecule type" value="Genomic_DNA"/>
</dbReference>
<comment type="caution">
    <text evidence="7">The sequence shown here is derived from an EMBL/GenBank/DDBJ whole genome shotgun (WGS) entry which is preliminary data.</text>
</comment>
<evidence type="ECO:0000259" key="6">
    <source>
        <dbReference type="Pfam" id="PF03109"/>
    </source>
</evidence>